<keyword evidence="3" id="KW-1185">Reference proteome</keyword>
<feature type="chain" id="PRO_5022856191" description="DUF1795 domain-containing protein" evidence="1">
    <location>
        <begin position="21"/>
        <end position="184"/>
    </location>
</feature>
<dbReference type="AlphaFoldDB" id="A0A5C8JA82"/>
<evidence type="ECO:0000313" key="2">
    <source>
        <dbReference type="EMBL" id="TXK33883.1"/>
    </source>
</evidence>
<evidence type="ECO:0000256" key="1">
    <source>
        <dbReference type="SAM" id="SignalP"/>
    </source>
</evidence>
<dbReference type="EMBL" id="VRTY01000083">
    <property type="protein sequence ID" value="TXK33883.1"/>
    <property type="molecule type" value="Genomic_DNA"/>
</dbReference>
<evidence type="ECO:0000313" key="3">
    <source>
        <dbReference type="Proteomes" id="UP000321926"/>
    </source>
</evidence>
<name>A0A5C8JA82_9BACT</name>
<sequence length="184" mass="21099">MNFRYLAFLVIILVAGAAFANTKLKKFSITKEISVMLPQDFLPMPDDGIARKYPSTTKPLAVYTSPNGQIDFSVTQKRSRFKENDLQMLREFYKASLTEKFTKVDFIREEIASVKGKDHIIFEFVSTLADTRQGSNLAPVQRYSIVQYAVQGDQLLIFTFHVPFMLKKDWQPIAQEVMSSIKVK</sequence>
<gene>
    <name evidence="2" type="ORF">FVR03_18150</name>
</gene>
<proteinExistence type="predicted"/>
<organism evidence="2 3">
    <name type="scientific">Pontibacter qinzhouensis</name>
    <dbReference type="NCBI Taxonomy" id="2603253"/>
    <lineage>
        <taxon>Bacteria</taxon>
        <taxon>Pseudomonadati</taxon>
        <taxon>Bacteroidota</taxon>
        <taxon>Cytophagia</taxon>
        <taxon>Cytophagales</taxon>
        <taxon>Hymenobacteraceae</taxon>
        <taxon>Pontibacter</taxon>
    </lineage>
</organism>
<reference evidence="2 3" key="1">
    <citation type="submission" date="2019-08" db="EMBL/GenBank/DDBJ databases">
        <authorList>
            <person name="Shi S."/>
        </authorList>
    </citation>
    <scope>NUCLEOTIDE SEQUENCE [LARGE SCALE GENOMIC DNA]</scope>
    <source>
        <strain evidence="2 3">GY10130</strain>
    </source>
</reference>
<protein>
    <recommendedName>
        <fullName evidence="4">DUF1795 domain-containing protein</fullName>
    </recommendedName>
</protein>
<keyword evidence="1" id="KW-0732">Signal</keyword>
<accession>A0A5C8JA82</accession>
<dbReference type="OrthoDB" id="877784at2"/>
<evidence type="ECO:0008006" key="4">
    <source>
        <dbReference type="Google" id="ProtNLM"/>
    </source>
</evidence>
<comment type="caution">
    <text evidence="2">The sequence shown here is derived from an EMBL/GenBank/DDBJ whole genome shotgun (WGS) entry which is preliminary data.</text>
</comment>
<feature type="signal peptide" evidence="1">
    <location>
        <begin position="1"/>
        <end position="20"/>
    </location>
</feature>
<dbReference type="RefSeq" id="WP_147923188.1">
    <property type="nucleotide sequence ID" value="NZ_VRTY01000083.1"/>
</dbReference>
<dbReference type="Proteomes" id="UP000321926">
    <property type="component" value="Unassembled WGS sequence"/>
</dbReference>